<sequence>MPMEKIIYQVDAFTDIPFGGNPAGVVPDAAGLTDRQMQQIAREMNVSETAFVTKQKGGTADFHVRFFTPTQEVDLCGHATIGAFFVLAKKGYIEGDGAVKIVKQKTGAGILPVEIYFETHEVAHIYMTQAKPQFVFSVQNKKELAEIMGIKETDIGLEGIEATPQGISTGLPDIILPVKSLDVLKNIRPDWNALAAYSNRLGVVGVHAFSLETEDKGSSLACRNFAPAAGINEEAATGTSNGALGAYLIQNDIILWAGEHTLLCEQGYYMDRPSKIMVKLEGSKEDLIVKVGGKAVITLEGVMMV</sequence>
<evidence type="ECO:0000256" key="1">
    <source>
        <dbReference type="PIRSR" id="PIRSR016184-1"/>
    </source>
</evidence>
<evidence type="ECO:0000313" key="2">
    <source>
        <dbReference type="EMBL" id="SHJ39374.1"/>
    </source>
</evidence>
<dbReference type="Proteomes" id="UP000184536">
    <property type="component" value="Unassembled WGS sequence"/>
</dbReference>
<dbReference type="NCBIfam" id="TIGR00654">
    <property type="entry name" value="PhzF_family"/>
    <property type="match status" value="1"/>
</dbReference>
<dbReference type="STRING" id="1121919.SAMN02745975_01987"/>
<reference evidence="3" key="1">
    <citation type="submission" date="2016-11" db="EMBL/GenBank/DDBJ databases">
        <authorList>
            <person name="Varghese N."/>
            <person name="Submissions S."/>
        </authorList>
    </citation>
    <scope>NUCLEOTIDE SEQUENCE [LARGE SCALE GENOMIC DNA]</scope>
    <source>
        <strain evidence="3">DSM 17957</strain>
    </source>
</reference>
<dbReference type="InterPro" id="IPR003719">
    <property type="entry name" value="Phenazine_PhzF-like"/>
</dbReference>
<dbReference type="GO" id="GO:0016853">
    <property type="term" value="F:isomerase activity"/>
    <property type="evidence" value="ECO:0007669"/>
    <property type="project" value="UniProtKB-KW"/>
</dbReference>
<gene>
    <name evidence="2" type="ORF">SAMN02745975_01987</name>
</gene>
<dbReference type="SUPFAM" id="SSF54506">
    <property type="entry name" value="Diaminopimelate epimerase-like"/>
    <property type="match status" value="1"/>
</dbReference>
<keyword evidence="2" id="KW-0413">Isomerase</keyword>
<dbReference type="PIRSF" id="PIRSF016184">
    <property type="entry name" value="PhzC_PhzF"/>
    <property type="match status" value="1"/>
</dbReference>
<dbReference type="AlphaFoldDB" id="A0A1M6IY46"/>
<protein>
    <submittedName>
        <fullName evidence="2">Trans-2,3-dihydro-3-hydroxyanthranilate isomerase</fullName>
    </submittedName>
</protein>
<proteinExistence type="predicted"/>
<feature type="active site" evidence="1">
    <location>
        <position position="48"/>
    </location>
</feature>
<accession>A0A1M6IY46</accession>
<dbReference type="EMBL" id="FQZV01000023">
    <property type="protein sequence ID" value="SHJ39374.1"/>
    <property type="molecule type" value="Genomic_DNA"/>
</dbReference>
<name>A0A1M6IY46_9FIRM</name>
<dbReference type="PANTHER" id="PTHR13774">
    <property type="entry name" value="PHENAZINE BIOSYNTHESIS PROTEIN"/>
    <property type="match status" value="1"/>
</dbReference>
<keyword evidence="3" id="KW-1185">Reference proteome</keyword>
<dbReference type="Pfam" id="PF02567">
    <property type="entry name" value="PhzC-PhzF"/>
    <property type="match status" value="1"/>
</dbReference>
<evidence type="ECO:0000313" key="3">
    <source>
        <dbReference type="Proteomes" id="UP000184536"/>
    </source>
</evidence>
<dbReference type="Gene3D" id="3.10.310.10">
    <property type="entry name" value="Diaminopimelate Epimerase, Chain A, domain 1"/>
    <property type="match status" value="2"/>
</dbReference>
<organism evidence="2 3">
    <name type="scientific">Geosporobacter subterraneus DSM 17957</name>
    <dbReference type="NCBI Taxonomy" id="1121919"/>
    <lineage>
        <taxon>Bacteria</taxon>
        <taxon>Bacillati</taxon>
        <taxon>Bacillota</taxon>
        <taxon>Clostridia</taxon>
        <taxon>Peptostreptococcales</taxon>
        <taxon>Thermotaleaceae</taxon>
        <taxon>Geosporobacter</taxon>
    </lineage>
</organism>
<dbReference type="GO" id="GO:0005737">
    <property type="term" value="C:cytoplasm"/>
    <property type="evidence" value="ECO:0007669"/>
    <property type="project" value="TreeGrafter"/>
</dbReference>